<keyword evidence="3" id="KW-0677">Repeat</keyword>
<dbReference type="InterPro" id="IPR046342">
    <property type="entry name" value="CBS_dom_sf"/>
</dbReference>
<dbReference type="InterPro" id="IPR000644">
    <property type="entry name" value="CBS_dom"/>
</dbReference>
<dbReference type="CDD" id="cd04590">
    <property type="entry name" value="CBS_pair_CorC_HlyC_assoc"/>
    <property type="match status" value="1"/>
</dbReference>
<evidence type="ECO:0000256" key="5">
    <source>
        <dbReference type="ARBA" id="ARBA00023122"/>
    </source>
</evidence>
<evidence type="ECO:0000259" key="12">
    <source>
        <dbReference type="PROSITE" id="PS51846"/>
    </source>
</evidence>
<dbReference type="PANTHER" id="PTHR22777:SF4">
    <property type="entry name" value="UPF0053 PROTEIN SLL1254"/>
    <property type="match status" value="1"/>
</dbReference>
<sequence length="385" mass="42839">MVALLLFALISIAFSFLCSIFEAVLLSITPSYVQLKVQEGGRTGELLQQFKREINEPLTAILSLNTVAHTVGAILVGASTGAAFGEGGFVLPVIGYAISYEVIVSIVMTLAILIFSEIIPKNLGATYWKQLAPFTVKSLDILVKIFKALGIVWVSNKINQSLGGRDAHTTALTRVEFAMMAEAQTEQGELKEEEGRILRNLLNFESLTVHDVMTPRTVVVGAWSTLTIREFYDKFDNSPFSRYPIFGETRDQVLGYVLKDMVYKAIIEKRDNEPVLSLVRDLLTVPQDTSLHHLIDRMLERREPVALVVDEFGGMEGLVTMEDAMETLLGLEIMDEMDSTQDMQRLARERWRARARAMGMDIPESNPEVNPEGTPGEQPRATPAQ</sequence>
<evidence type="ECO:0000256" key="1">
    <source>
        <dbReference type="ARBA" id="ARBA00004141"/>
    </source>
</evidence>
<dbReference type="Gene3D" id="3.10.580.10">
    <property type="entry name" value="CBS-domain"/>
    <property type="match status" value="1"/>
</dbReference>
<evidence type="ECO:0000256" key="4">
    <source>
        <dbReference type="ARBA" id="ARBA00022989"/>
    </source>
</evidence>
<proteinExistence type="predicted"/>
<evidence type="ECO:0000313" key="14">
    <source>
        <dbReference type="Proteomes" id="UP000308528"/>
    </source>
</evidence>
<dbReference type="Proteomes" id="UP000308528">
    <property type="component" value="Unassembled WGS sequence"/>
</dbReference>
<name>A0A4S4NMT2_9BACT</name>
<dbReference type="InterPro" id="IPR044751">
    <property type="entry name" value="Ion_transp-like_CBS"/>
</dbReference>
<evidence type="ECO:0000256" key="2">
    <source>
        <dbReference type="ARBA" id="ARBA00022692"/>
    </source>
</evidence>
<keyword evidence="5 7" id="KW-0129">CBS domain</keyword>
<reference evidence="13 14" key="1">
    <citation type="submission" date="2019-04" db="EMBL/GenBank/DDBJ databases">
        <title>Lewinella litorea sp. nov., isolated from a marine sand.</title>
        <authorList>
            <person name="Yoon J.-H."/>
        </authorList>
    </citation>
    <scope>NUCLEOTIDE SEQUENCE [LARGE SCALE GENOMIC DNA]</scope>
    <source>
        <strain evidence="13 14">HSMS-39</strain>
    </source>
</reference>
<keyword evidence="2 8" id="KW-0812">Transmembrane</keyword>
<feature type="domain" description="CBS" evidence="11">
    <location>
        <begin position="278"/>
        <end position="336"/>
    </location>
</feature>
<dbReference type="GO" id="GO:0005886">
    <property type="term" value="C:plasma membrane"/>
    <property type="evidence" value="ECO:0007669"/>
    <property type="project" value="TreeGrafter"/>
</dbReference>
<evidence type="ECO:0000256" key="7">
    <source>
        <dbReference type="PROSITE-ProRule" id="PRU00703"/>
    </source>
</evidence>
<evidence type="ECO:0000256" key="8">
    <source>
        <dbReference type="PROSITE-ProRule" id="PRU01193"/>
    </source>
</evidence>
<gene>
    <name evidence="13" type="ORF">E4021_01265</name>
</gene>
<dbReference type="PROSITE" id="PS51846">
    <property type="entry name" value="CNNM"/>
    <property type="match status" value="1"/>
</dbReference>
<dbReference type="PROSITE" id="PS51371">
    <property type="entry name" value="CBS"/>
    <property type="match status" value="1"/>
</dbReference>
<feature type="transmembrane region" description="Helical" evidence="10">
    <location>
        <begin position="93"/>
        <end position="115"/>
    </location>
</feature>
<evidence type="ECO:0000259" key="11">
    <source>
        <dbReference type="PROSITE" id="PS51371"/>
    </source>
</evidence>
<dbReference type="PANTHER" id="PTHR22777">
    <property type="entry name" value="HEMOLYSIN-RELATED"/>
    <property type="match status" value="1"/>
</dbReference>
<dbReference type="InterPro" id="IPR002550">
    <property type="entry name" value="CNNM"/>
</dbReference>
<dbReference type="RefSeq" id="WP_136456082.1">
    <property type="nucleotide sequence ID" value="NZ_SRSF01000001.1"/>
</dbReference>
<feature type="domain" description="CNNM transmembrane" evidence="12">
    <location>
        <begin position="1"/>
        <end position="194"/>
    </location>
</feature>
<dbReference type="EMBL" id="SRSF01000001">
    <property type="protein sequence ID" value="THH41256.1"/>
    <property type="molecule type" value="Genomic_DNA"/>
</dbReference>
<dbReference type="SUPFAM" id="SSF54631">
    <property type="entry name" value="CBS-domain pair"/>
    <property type="match status" value="1"/>
</dbReference>
<organism evidence="13 14">
    <name type="scientific">Neolewinella litorea</name>
    <dbReference type="NCBI Taxonomy" id="2562452"/>
    <lineage>
        <taxon>Bacteria</taxon>
        <taxon>Pseudomonadati</taxon>
        <taxon>Bacteroidota</taxon>
        <taxon>Saprospiria</taxon>
        <taxon>Saprospirales</taxon>
        <taxon>Lewinellaceae</taxon>
        <taxon>Neolewinella</taxon>
    </lineage>
</organism>
<comment type="subcellular location">
    <subcellularLocation>
        <location evidence="1">Membrane</location>
        <topology evidence="1">Multi-pass membrane protein</topology>
    </subcellularLocation>
</comment>
<evidence type="ECO:0000256" key="10">
    <source>
        <dbReference type="SAM" id="Phobius"/>
    </source>
</evidence>
<evidence type="ECO:0000256" key="9">
    <source>
        <dbReference type="SAM" id="MobiDB-lite"/>
    </source>
</evidence>
<keyword evidence="6 8" id="KW-0472">Membrane</keyword>
<accession>A0A4S4NMT2</accession>
<evidence type="ECO:0000313" key="13">
    <source>
        <dbReference type="EMBL" id="THH41256.1"/>
    </source>
</evidence>
<keyword evidence="4 8" id="KW-1133">Transmembrane helix</keyword>
<dbReference type="Pfam" id="PF01595">
    <property type="entry name" value="CNNM"/>
    <property type="match status" value="1"/>
</dbReference>
<protein>
    <submittedName>
        <fullName evidence="13">HlyC/CorC family transporter</fullName>
    </submittedName>
</protein>
<evidence type="ECO:0000256" key="3">
    <source>
        <dbReference type="ARBA" id="ARBA00022737"/>
    </source>
</evidence>
<comment type="caution">
    <text evidence="13">The sequence shown here is derived from an EMBL/GenBank/DDBJ whole genome shotgun (WGS) entry which is preliminary data.</text>
</comment>
<dbReference type="AlphaFoldDB" id="A0A4S4NMT2"/>
<keyword evidence="14" id="KW-1185">Reference proteome</keyword>
<evidence type="ECO:0000256" key="6">
    <source>
        <dbReference type="ARBA" id="ARBA00023136"/>
    </source>
</evidence>
<dbReference type="OrthoDB" id="9798188at2"/>
<dbReference type="Pfam" id="PF00571">
    <property type="entry name" value="CBS"/>
    <property type="match status" value="1"/>
</dbReference>
<feature type="region of interest" description="Disordered" evidence="9">
    <location>
        <begin position="359"/>
        <end position="385"/>
    </location>
</feature>